<evidence type="ECO:0000256" key="1">
    <source>
        <dbReference type="ARBA" id="ARBA00011073"/>
    </source>
</evidence>
<dbReference type="PRINTS" id="PR00723">
    <property type="entry name" value="SUBTILISIN"/>
</dbReference>
<dbReference type="Pfam" id="PF00082">
    <property type="entry name" value="Peptidase_S8"/>
    <property type="match status" value="1"/>
</dbReference>
<keyword evidence="2 5" id="KW-0645">Protease</keyword>
<evidence type="ECO:0000256" key="6">
    <source>
        <dbReference type="SAM" id="MobiDB-lite"/>
    </source>
</evidence>
<dbReference type="InterPro" id="IPR050131">
    <property type="entry name" value="Peptidase_S8_subtilisin-like"/>
</dbReference>
<feature type="active site" description="Charge relay system" evidence="5">
    <location>
        <position position="263"/>
    </location>
</feature>
<keyword evidence="4 5" id="KW-0720">Serine protease</keyword>
<organism evidence="9 10">
    <name type="scientific">Eiseniibacteriota bacterium</name>
    <dbReference type="NCBI Taxonomy" id="2212470"/>
    <lineage>
        <taxon>Bacteria</taxon>
        <taxon>Candidatus Eiseniibacteriota</taxon>
    </lineage>
</organism>
<evidence type="ECO:0000256" key="2">
    <source>
        <dbReference type="ARBA" id="ARBA00022670"/>
    </source>
</evidence>
<dbReference type="InterPro" id="IPR015500">
    <property type="entry name" value="Peptidase_S8_subtilisin-rel"/>
</dbReference>
<dbReference type="AlphaFoldDB" id="A0A538T099"/>
<keyword evidence="7" id="KW-0472">Membrane</keyword>
<feature type="region of interest" description="Disordered" evidence="6">
    <location>
        <begin position="1"/>
        <end position="38"/>
    </location>
</feature>
<dbReference type="EMBL" id="VBOW01000070">
    <property type="protein sequence ID" value="TMQ57068.1"/>
    <property type="molecule type" value="Genomic_DNA"/>
</dbReference>
<evidence type="ECO:0000313" key="10">
    <source>
        <dbReference type="Proteomes" id="UP000316852"/>
    </source>
</evidence>
<evidence type="ECO:0000256" key="3">
    <source>
        <dbReference type="ARBA" id="ARBA00022801"/>
    </source>
</evidence>
<dbReference type="Gene3D" id="3.40.50.200">
    <property type="entry name" value="Peptidase S8/S53 domain"/>
    <property type="match status" value="1"/>
</dbReference>
<feature type="active site" description="Charge relay system" evidence="5">
    <location>
        <position position="448"/>
    </location>
</feature>
<feature type="transmembrane region" description="Helical" evidence="7">
    <location>
        <begin position="76"/>
        <end position="99"/>
    </location>
</feature>
<dbReference type="InterPro" id="IPR023828">
    <property type="entry name" value="Peptidase_S8_Ser-AS"/>
</dbReference>
<dbReference type="Proteomes" id="UP000316852">
    <property type="component" value="Unassembled WGS sequence"/>
</dbReference>
<feature type="compositionally biased region" description="Polar residues" evidence="6">
    <location>
        <begin position="22"/>
        <end position="34"/>
    </location>
</feature>
<evidence type="ECO:0000313" key="9">
    <source>
        <dbReference type="EMBL" id="TMQ57068.1"/>
    </source>
</evidence>
<evidence type="ECO:0000259" key="8">
    <source>
        <dbReference type="Pfam" id="PF00082"/>
    </source>
</evidence>
<dbReference type="InterPro" id="IPR036852">
    <property type="entry name" value="Peptidase_S8/S53_dom_sf"/>
</dbReference>
<dbReference type="InterPro" id="IPR000209">
    <property type="entry name" value="Peptidase_S8/S53_dom"/>
</dbReference>
<name>A0A538T099_UNCEI</name>
<evidence type="ECO:0000256" key="7">
    <source>
        <dbReference type="SAM" id="Phobius"/>
    </source>
</evidence>
<keyword evidence="7" id="KW-0812">Transmembrane</keyword>
<proteinExistence type="inferred from homology"/>
<accession>A0A538T099</accession>
<evidence type="ECO:0000256" key="4">
    <source>
        <dbReference type="ARBA" id="ARBA00022825"/>
    </source>
</evidence>
<keyword evidence="7" id="KW-1133">Transmembrane helix</keyword>
<gene>
    <name evidence="9" type="ORF">E6K76_11590</name>
</gene>
<dbReference type="PROSITE" id="PS00138">
    <property type="entry name" value="SUBTILASE_SER"/>
    <property type="match status" value="1"/>
</dbReference>
<feature type="compositionally biased region" description="Basic and acidic residues" evidence="6">
    <location>
        <begin position="1"/>
        <end position="21"/>
    </location>
</feature>
<comment type="caution">
    <text evidence="9">The sequence shown here is derived from an EMBL/GenBank/DDBJ whole genome shotgun (WGS) entry which is preliminary data.</text>
</comment>
<dbReference type="PANTHER" id="PTHR43806">
    <property type="entry name" value="PEPTIDASE S8"/>
    <property type="match status" value="1"/>
</dbReference>
<dbReference type="SUPFAM" id="SSF52743">
    <property type="entry name" value="Subtilisin-like"/>
    <property type="match status" value="1"/>
</dbReference>
<comment type="similarity">
    <text evidence="1 5">Belongs to the peptidase S8 family.</text>
</comment>
<feature type="active site" description="Charge relay system" evidence="5">
    <location>
        <position position="286"/>
    </location>
</feature>
<dbReference type="GO" id="GO:0006508">
    <property type="term" value="P:proteolysis"/>
    <property type="evidence" value="ECO:0007669"/>
    <property type="project" value="UniProtKB-KW"/>
</dbReference>
<protein>
    <recommendedName>
        <fullName evidence="8">Peptidase S8/S53 domain-containing protein</fullName>
    </recommendedName>
</protein>
<dbReference type="PANTHER" id="PTHR43806:SF11">
    <property type="entry name" value="CEREVISIN-RELATED"/>
    <property type="match status" value="1"/>
</dbReference>
<dbReference type="PROSITE" id="PS51892">
    <property type="entry name" value="SUBTILASE"/>
    <property type="match status" value="1"/>
</dbReference>
<feature type="domain" description="Peptidase S8/S53" evidence="8">
    <location>
        <begin position="257"/>
        <end position="504"/>
    </location>
</feature>
<keyword evidence="3 5" id="KW-0378">Hydrolase</keyword>
<dbReference type="GO" id="GO:0004252">
    <property type="term" value="F:serine-type endopeptidase activity"/>
    <property type="evidence" value="ECO:0007669"/>
    <property type="project" value="UniProtKB-UniRule"/>
</dbReference>
<evidence type="ECO:0000256" key="5">
    <source>
        <dbReference type="PROSITE-ProRule" id="PRU01240"/>
    </source>
</evidence>
<reference evidence="9 10" key="1">
    <citation type="journal article" date="2019" name="Nat. Microbiol.">
        <title>Mediterranean grassland soil C-N compound turnover is dependent on rainfall and depth, and is mediated by genomically divergent microorganisms.</title>
        <authorList>
            <person name="Diamond S."/>
            <person name="Andeer P.F."/>
            <person name="Li Z."/>
            <person name="Crits-Christoph A."/>
            <person name="Burstein D."/>
            <person name="Anantharaman K."/>
            <person name="Lane K.R."/>
            <person name="Thomas B.C."/>
            <person name="Pan C."/>
            <person name="Northen T.R."/>
            <person name="Banfield J.F."/>
        </authorList>
    </citation>
    <scope>NUCLEOTIDE SEQUENCE [LARGE SCALE GENOMIC DNA]</scope>
    <source>
        <strain evidence="9">WS_6</strain>
    </source>
</reference>
<sequence length="901" mass="95917">MRAAHSENASRAKRVTLHETFDNSTQRKGTTVRSPSDRDISTLARLNPGAVTAGRPIPSGRFGIVRFKKRRGVPMFSRSALISVTVAVLGVLAGAAAAAERDPNLEIIIQVRDGAVGLPSPHAAVAPQLASLRSDLRDVLAHPNVLQIERVSPDAKRSESYHVTRDGRAVRTIDMSNVYRIRVATSAMRERLIEQLRVTEDVVFADPNQSIELRSLPNDPDLKLQWAVKNTGQASGRPGADIGVEQAWAYSTGSPLVRIGVVDLGVDPLHPEFGGRVTGTTGSDIHATGVASIAAAAGSNAQGMAGIVWNNPIISEVITLSDAATVHDAIVNAVDLGCQVIDVSWGMTNYYTLLGDAIAYAYMNHVLVVCAMPEPHRDGEWPNKFQEMGVLNVGALGNDGNAATYSNQAPYVDLMAPGGNRIAGLEAADIYHAIPVQSGSYAFGNGTSYAAPHVAGAAALLIGRAYQQGWAPGDIYGTDVRAYLRISGADDIGASGFDQATGYGRLNARRLLKEFTNAYFQRYEAVGGTDLGGPPSPYTCVIHNVPGLAPGTYAVRRHEVQKTVNMGQAHVWGLETTQGWPIADQVLPASQRALYNTGWCEPAAYGPTTVTLRTYVYEVYTTLLEWIGWYPCQPSQVVFRWGGYSPVVAAPTLTAPNASQSFFVPEADAVANPTVGTNALKYFYTCPNVDVSNHSARLHIVVRDSLGAGIAGIDPAEIFALLNGGTAAQGFSGAGSDSVIANSQYNPLAACPDLRTISADAATDASGNAYITLIGSAPGSPGVGLRDPQRKWGHYDSEIPVYVRGVKLQGRLTSGSANGSYKLSMKNADLVAGLTTLANQGEVVNSLDYNDVASHAIYNEPDSADPLNWWRDFDNSGFVNSIDLNFVNAHANHKCDVPNNP</sequence>